<organism evidence="1 2">
    <name type="scientific">Trichinella nelsoni</name>
    <dbReference type="NCBI Taxonomy" id="6336"/>
    <lineage>
        <taxon>Eukaryota</taxon>
        <taxon>Metazoa</taxon>
        <taxon>Ecdysozoa</taxon>
        <taxon>Nematoda</taxon>
        <taxon>Enoplea</taxon>
        <taxon>Dorylaimia</taxon>
        <taxon>Trichinellida</taxon>
        <taxon>Trichinellidae</taxon>
        <taxon>Trichinella</taxon>
    </lineage>
</organism>
<dbReference type="Proteomes" id="UP000054630">
    <property type="component" value="Unassembled WGS sequence"/>
</dbReference>
<name>A0A0V0SHR4_9BILA</name>
<accession>A0A0V0SHR4</accession>
<dbReference type="AlphaFoldDB" id="A0A0V0SHR4"/>
<gene>
    <name evidence="1" type="ORF">T07_12553</name>
</gene>
<dbReference type="EMBL" id="JYDL01000008">
    <property type="protein sequence ID" value="KRX26274.1"/>
    <property type="molecule type" value="Genomic_DNA"/>
</dbReference>
<reference evidence="1 2" key="1">
    <citation type="submission" date="2015-01" db="EMBL/GenBank/DDBJ databases">
        <title>Evolution of Trichinella species and genotypes.</title>
        <authorList>
            <person name="Korhonen P.K."/>
            <person name="Edoardo P."/>
            <person name="Giuseppe L.R."/>
            <person name="Gasser R.B."/>
        </authorList>
    </citation>
    <scope>NUCLEOTIDE SEQUENCE [LARGE SCALE GENOMIC DNA]</scope>
    <source>
        <strain evidence="1">ISS37</strain>
    </source>
</reference>
<proteinExistence type="predicted"/>
<keyword evidence="2" id="KW-1185">Reference proteome</keyword>
<protein>
    <submittedName>
        <fullName evidence="1">Uncharacterized protein</fullName>
    </submittedName>
</protein>
<sequence length="85" mass="9539">MKTSFPQQFGRFFRDSPCICDAVATDDQIVDVHVGEQVAECSSAFGLVVFRMPSDRLHGQIRRASKAKAYSGQPVCLWELVLSRF</sequence>
<evidence type="ECO:0000313" key="2">
    <source>
        <dbReference type="Proteomes" id="UP000054630"/>
    </source>
</evidence>
<evidence type="ECO:0000313" key="1">
    <source>
        <dbReference type="EMBL" id="KRX26274.1"/>
    </source>
</evidence>
<dbReference type="OrthoDB" id="5923300at2759"/>
<comment type="caution">
    <text evidence="1">The sequence shown here is derived from an EMBL/GenBank/DDBJ whole genome shotgun (WGS) entry which is preliminary data.</text>
</comment>